<keyword evidence="6" id="KW-0862">Zinc</keyword>
<evidence type="ECO:0000256" key="3">
    <source>
        <dbReference type="ARBA" id="ARBA00022723"/>
    </source>
</evidence>
<accession>A0A1Q9DU49</accession>
<dbReference type="Gene3D" id="3.20.20.140">
    <property type="entry name" value="Metal-dependent hydrolases"/>
    <property type="match status" value="1"/>
</dbReference>
<dbReference type="EMBL" id="LSRX01000388">
    <property type="protein sequence ID" value="OLP98700.1"/>
    <property type="molecule type" value="Genomic_DNA"/>
</dbReference>
<organism evidence="9 10">
    <name type="scientific">Symbiodinium microadriaticum</name>
    <name type="common">Dinoflagellate</name>
    <name type="synonym">Zooxanthella microadriatica</name>
    <dbReference type="NCBI Taxonomy" id="2951"/>
    <lineage>
        <taxon>Eukaryota</taxon>
        <taxon>Sar</taxon>
        <taxon>Alveolata</taxon>
        <taxon>Dinophyceae</taxon>
        <taxon>Suessiales</taxon>
        <taxon>Symbiodiniaceae</taxon>
        <taxon>Symbiodinium</taxon>
    </lineage>
</organism>
<keyword evidence="3" id="KW-0479">Metal-binding</keyword>
<reference evidence="9 10" key="1">
    <citation type="submission" date="2016-02" db="EMBL/GenBank/DDBJ databases">
        <title>Genome analysis of coral dinoflagellate symbionts highlights evolutionary adaptations to a symbiotic lifestyle.</title>
        <authorList>
            <person name="Aranda M."/>
            <person name="Li Y."/>
            <person name="Liew Y.J."/>
            <person name="Baumgarten S."/>
            <person name="Simakov O."/>
            <person name="Wilson M."/>
            <person name="Piel J."/>
            <person name="Ashoor H."/>
            <person name="Bougouffa S."/>
            <person name="Bajic V.B."/>
            <person name="Ryu T."/>
            <person name="Ravasi T."/>
            <person name="Bayer T."/>
            <person name="Micklem G."/>
            <person name="Kim H."/>
            <person name="Bhak J."/>
            <person name="Lajeunesse T.C."/>
            <person name="Voolstra C.R."/>
        </authorList>
    </citation>
    <scope>NUCLEOTIDE SEQUENCE [LARGE SCALE GENOMIC DNA]</scope>
    <source>
        <strain evidence="9 10">CCMP2467</strain>
    </source>
</reference>
<evidence type="ECO:0000256" key="6">
    <source>
        <dbReference type="ARBA" id="ARBA00022833"/>
    </source>
</evidence>
<dbReference type="GO" id="GO:0019239">
    <property type="term" value="F:deaminase activity"/>
    <property type="evidence" value="ECO:0007669"/>
    <property type="project" value="InterPro"/>
</dbReference>
<dbReference type="UniPathway" id="UPA00606"/>
<evidence type="ECO:0000313" key="9">
    <source>
        <dbReference type="EMBL" id="OLP98700.1"/>
    </source>
</evidence>
<keyword evidence="4" id="KW-0660">Purine salvage</keyword>
<dbReference type="PANTHER" id="PTHR43114">
    <property type="entry name" value="ADENINE DEAMINASE"/>
    <property type="match status" value="1"/>
</dbReference>
<evidence type="ECO:0000256" key="5">
    <source>
        <dbReference type="ARBA" id="ARBA00022801"/>
    </source>
</evidence>
<feature type="region of interest" description="Disordered" evidence="7">
    <location>
        <begin position="1"/>
        <end position="33"/>
    </location>
</feature>
<dbReference type="SUPFAM" id="SSF51556">
    <property type="entry name" value="Metallo-dependent hydrolases"/>
    <property type="match status" value="1"/>
</dbReference>
<protein>
    <submittedName>
        <fullName evidence="9">Putative adenosine/adenine deaminase</fullName>
    </submittedName>
</protein>
<feature type="domain" description="Adenosine deaminase" evidence="8">
    <location>
        <begin position="373"/>
        <end position="668"/>
    </location>
</feature>
<dbReference type="OrthoDB" id="436801at2759"/>
<dbReference type="GO" id="GO:0006166">
    <property type="term" value="P:purine ribonucleoside salvage"/>
    <property type="evidence" value="ECO:0007669"/>
    <property type="project" value="UniProtKB-KW"/>
</dbReference>
<comment type="cofactor">
    <cofactor evidence="1">
        <name>Zn(2+)</name>
        <dbReference type="ChEBI" id="CHEBI:29105"/>
    </cofactor>
</comment>
<evidence type="ECO:0000256" key="1">
    <source>
        <dbReference type="ARBA" id="ARBA00001947"/>
    </source>
</evidence>
<dbReference type="InterPro" id="IPR001365">
    <property type="entry name" value="A_deaminase_dom"/>
</dbReference>
<dbReference type="AlphaFoldDB" id="A0A1Q9DU49"/>
<evidence type="ECO:0000256" key="2">
    <source>
        <dbReference type="ARBA" id="ARBA00005058"/>
    </source>
</evidence>
<dbReference type="PANTHER" id="PTHR43114:SF6">
    <property type="entry name" value="ADENINE DEAMINASE"/>
    <property type="match status" value="1"/>
</dbReference>
<feature type="region of interest" description="Disordered" evidence="7">
    <location>
        <begin position="785"/>
        <end position="880"/>
    </location>
</feature>
<dbReference type="Proteomes" id="UP000186817">
    <property type="component" value="Unassembled WGS sequence"/>
</dbReference>
<feature type="compositionally biased region" description="Basic residues" evidence="7">
    <location>
        <begin position="842"/>
        <end position="851"/>
    </location>
</feature>
<gene>
    <name evidence="9" type="ORF">AK812_SmicGene18822</name>
</gene>
<keyword evidence="10" id="KW-1185">Reference proteome</keyword>
<comment type="pathway">
    <text evidence="2">Purine metabolism; purine nucleoside salvage.</text>
</comment>
<dbReference type="GO" id="GO:0016814">
    <property type="term" value="F:hydrolase activity, acting on carbon-nitrogen (but not peptide) bonds, in cyclic amidines"/>
    <property type="evidence" value="ECO:0007669"/>
    <property type="project" value="UniProtKB-ARBA"/>
</dbReference>
<sequence length="880" mass="96261">MAAELAEPGNEDGEAKPQPDAENVEDDPNSKEDLELVALDVVKEAPKKEEAEGELAVVPHKEAASKAANRNSLVPLFVEERGHGKDGELLRDFILRRVHLKQDFRDAALKRWLIREDFFDEFFPEYVKQYGVPGSSQSEAESERLEQLAEECKDILVPSTHPKKKVTDLEAVSTSTDVYQLRDTLLVAVKDLTTPRRFLGLASNCLMSDKAKEALALAEQRRLRKVVFQCLKGIWESGVGGEVLKMAMDAVRSRIERFKSKAGESSDVIQAMAVPTLSTAAHMRQQRLMCECEFVCLALIAIACWTEAWNPSSARSFTCQKLSFTSTWKERCARLSVSTRVMRSGNTDRALPKVRHRASTRHAREVISRLRSAPGLQLRFARCYIAVCECLREEEDLRRLVREVAEDSAKSGALWIEPALSLELYAERLGGLEKTLRMLMAAAENAEDLTGVAMGFIVSAERHLPIARADKLASTVRNLVESGAANIKGRPAIIGFGLHGAEAGNPPEPWKEAFQSACASGIAALPHAGEFPPSPEPGAGAASVRFCVDVLGARRIAHGVLAADDGTLIAHLANLKVCLDICPTSNQLLGTAGGPGLQSPLKQFLEAGVPCTINSDDPLLFGCSLLGEYERCRRELKMPDEELAKCAAASFEHSRAPSALKQKGLEDIEVWLQNKSSSLREGLPGKRRQEWAQLEDLVQTIDEQEQAGGHRGPLGPVEGRRTKIVIDRALDALGGQGTLREVIEWIEKNPKELEELREAKLNRNIRDGRRKPVWHSTVGSTIATFRKVPRAGPPTRYLSSKAPEPEEPMAIQDAPAAKTRSKRAAKQVAEGGDDSAGQSAPKPKRIRKAKAKAQAAPAESSGEPKDTVPLRPGQAEDPSG</sequence>
<evidence type="ECO:0000259" key="8">
    <source>
        <dbReference type="Pfam" id="PF00962"/>
    </source>
</evidence>
<name>A0A1Q9DU49_SYMMI</name>
<keyword evidence="5" id="KW-0378">Hydrolase</keyword>
<comment type="caution">
    <text evidence="9">The sequence shown here is derived from an EMBL/GenBank/DDBJ whole genome shotgun (WGS) entry which is preliminary data.</text>
</comment>
<dbReference type="InterPro" id="IPR032466">
    <property type="entry name" value="Metal_Hydrolase"/>
</dbReference>
<dbReference type="Pfam" id="PF00962">
    <property type="entry name" value="A_deaminase"/>
    <property type="match status" value="1"/>
</dbReference>
<evidence type="ECO:0000313" key="10">
    <source>
        <dbReference type="Proteomes" id="UP000186817"/>
    </source>
</evidence>
<dbReference type="InterPro" id="IPR006330">
    <property type="entry name" value="Ado/ade_deaminase"/>
</dbReference>
<proteinExistence type="predicted"/>
<dbReference type="GO" id="GO:0046872">
    <property type="term" value="F:metal ion binding"/>
    <property type="evidence" value="ECO:0007669"/>
    <property type="project" value="UniProtKB-KW"/>
</dbReference>
<evidence type="ECO:0000256" key="4">
    <source>
        <dbReference type="ARBA" id="ARBA00022726"/>
    </source>
</evidence>
<evidence type="ECO:0000256" key="7">
    <source>
        <dbReference type="SAM" id="MobiDB-lite"/>
    </source>
</evidence>